<name>A0ABP1G2L1_9CHLO</name>
<feature type="region of interest" description="Disordered" evidence="9">
    <location>
        <begin position="235"/>
        <end position="326"/>
    </location>
</feature>
<evidence type="ECO:0000313" key="14">
    <source>
        <dbReference type="Proteomes" id="UP001497392"/>
    </source>
</evidence>
<dbReference type="InterPro" id="IPR004589">
    <property type="entry name" value="DNA_helicase_ATP-dep_RecQ"/>
</dbReference>
<dbReference type="InterPro" id="IPR018982">
    <property type="entry name" value="RQC_domain"/>
</dbReference>
<dbReference type="NCBIfam" id="TIGR00614">
    <property type="entry name" value="recQ_fam"/>
    <property type="match status" value="1"/>
</dbReference>
<dbReference type="EC" id="5.6.2.4" evidence="8"/>
<evidence type="ECO:0000256" key="3">
    <source>
        <dbReference type="ARBA" id="ARBA00022741"/>
    </source>
</evidence>
<comment type="similarity">
    <text evidence="2">Belongs to the helicase family. RecQ subfamily.</text>
</comment>
<dbReference type="PANTHER" id="PTHR13710">
    <property type="entry name" value="DNA HELICASE RECQ FAMILY MEMBER"/>
    <property type="match status" value="1"/>
</dbReference>
<dbReference type="InterPro" id="IPR036390">
    <property type="entry name" value="WH_DNA-bd_sf"/>
</dbReference>
<dbReference type="SMART" id="SM00956">
    <property type="entry name" value="RQC"/>
    <property type="match status" value="1"/>
</dbReference>
<feature type="domain" description="Helicase C-terminal" evidence="12">
    <location>
        <begin position="614"/>
        <end position="781"/>
    </location>
</feature>
<organism evidence="13 14">
    <name type="scientific">Coccomyxa viridis</name>
    <dbReference type="NCBI Taxonomy" id="1274662"/>
    <lineage>
        <taxon>Eukaryota</taxon>
        <taxon>Viridiplantae</taxon>
        <taxon>Chlorophyta</taxon>
        <taxon>core chlorophytes</taxon>
        <taxon>Trebouxiophyceae</taxon>
        <taxon>Trebouxiophyceae incertae sedis</taxon>
        <taxon>Coccomyxaceae</taxon>
        <taxon>Coccomyxa</taxon>
    </lineage>
</organism>
<dbReference type="CDD" id="cd17920">
    <property type="entry name" value="DEXHc_RecQ"/>
    <property type="match status" value="1"/>
</dbReference>
<gene>
    <name evidence="13" type="primary">g8309</name>
    <name evidence="13" type="ORF">VP750_LOCUS7143</name>
</gene>
<evidence type="ECO:0000259" key="10">
    <source>
        <dbReference type="PROSITE" id="PS50967"/>
    </source>
</evidence>
<dbReference type="InterPro" id="IPR027417">
    <property type="entry name" value="P-loop_NTPase"/>
</dbReference>
<feature type="region of interest" description="Disordered" evidence="9">
    <location>
        <begin position="1211"/>
        <end position="1232"/>
    </location>
</feature>
<dbReference type="InterPro" id="IPR014001">
    <property type="entry name" value="Helicase_ATP-bd"/>
</dbReference>
<dbReference type="Pfam" id="PF00270">
    <property type="entry name" value="DEAD"/>
    <property type="match status" value="1"/>
</dbReference>
<proteinExistence type="inferred from homology"/>
<reference evidence="13 14" key="1">
    <citation type="submission" date="2024-06" db="EMBL/GenBank/DDBJ databases">
        <authorList>
            <person name="Kraege A."/>
            <person name="Thomma B."/>
        </authorList>
    </citation>
    <scope>NUCLEOTIDE SEQUENCE [LARGE SCALE GENOMIC DNA]</scope>
</reference>
<comment type="caution">
    <text evidence="13">The sequence shown here is derived from an EMBL/GenBank/DDBJ whole genome shotgun (WGS) entry which is preliminary data.</text>
</comment>
<evidence type="ECO:0000256" key="4">
    <source>
        <dbReference type="ARBA" id="ARBA00022801"/>
    </source>
</evidence>
<evidence type="ECO:0000256" key="7">
    <source>
        <dbReference type="ARBA" id="ARBA00034617"/>
    </source>
</evidence>
<evidence type="ECO:0000256" key="6">
    <source>
        <dbReference type="ARBA" id="ARBA00022840"/>
    </source>
</evidence>
<feature type="region of interest" description="Disordered" evidence="9">
    <location>
        <begin position="39"/>
        <end position="59"/>
    </location>
</feature>
<evidence type="ECO:0000259" key="11">
    <source>
        <dbReference type="PROSITE" id="PS51192"/>
    </source>
</evidence>
<dbReference type="InterPro" id="IPR036388">
    <property type="entry name" value="WH-like_DNA-bd_sf"/>
</dbReference>
<dbReference type="InterPro" id="IPR032284">
    <property type="entry name" value="RecQ_Zn-bd"/>
</dbReference>
<dbReference type="Pfam" id="PF00271">
    <property type="entry name" value="Helicase_C"/>
    <property type="match status" value="1"/>
</dbReference>
<dbReference type="SUPFAM" id="SSF46785">
    <property type="entry name" value="Winged helix' DNA-binding domain"/>
    <property type="match status" value="1"/>
</dbReference>
<dbReference type="Proteomes" id="UP001497392">
    <property type="component" value="Unassembled WGS sequence"/>
</dbReference>
<dbReference type="SMART" id="SM00490">
    <property type="entry name" value="HELICc"/>
    <property type="match status" value="1"/>
</dbReference>
<dbReference type="Gene3D" id="1.10.10.10">
    <property type="entry name" value="Winged helix-like DNA-binding domain superfamily/Winged helix DNA-binding domain"/>
    <property type="match status" value="1"/>
</dbReference>
<feature type="compositionally biased region" description="Low complexity" evidence="9">
    <location>
        <begin position="261"/>
        <end position="277"/>
    </location>
</feature>
<evidence type="ECO:0000256" key="5">
    <source>
        <dbReference type="ARBA" id="ARBA00022806"/>
    </source>
</evidence>
<dbReference type="SUPFAM" id="SSF52540">
    <property type="entry name" value="P-loop containing nucleoside triphosphate hydrolases"/>
    <property type="match status" value="1"/>
</dbReference>
<dbReference type="PANTHER" id="PTHR13710:SF156">
    <property type="entry name" value="ATP-DEPENDENT DNA HELICASE Q-LIKE 4B"/>
    <property type="match status" value="1"/>
</dbReference>
<dbReference type="InterPro" id="IPR011545">
    <property type="entry name" value="DEAD/DEAH_box_helicase_dom"/>
</dbReference>
<dbReference type="InterPro" id="IPR001650">
    <property type="entry name" value="Helicase_C-like"/>
</dbReference>
<protein>
    <recommendedName>
        <fullName evidence="8">DNA 3'-5' helicase</fullName>
        <ecNumber evidence="8">5.6.2.4</ecNumber>
    </recommendedName>
</protein>
<feature type="region of interest" description="Disordered" evidence="9">
    <location>
        <begin position="1107"/>
        <end position="1186"/>
    </location>
</feature>
<feature type="compositionally biased region" description="Low complexity" evidence="9">
    <location>
        <begin position="41"/>
        <end position="53"/>
    </location>
</feature>
<keyword evidence="4" id="KW-0378">Hydrolase</keyword>
<keyword evidence="5" id="KW-0347">Helicase</keyword>
<comment type="cofactor">
    <cofactor evidence="1">
        <name>Zn(2+)</name>
        <dbReference type="ChEBI" id="CHEBI:29105"/>
    </cofactor>
</comment>
<evidence type="ECO:0000256" key="8">
    <source>
        <dbReference type="ARBA" id="ARBA00034808"/>
    </source>
</evidence>
<dbReference type="Gene3D" id="3.40.50.300">
    <property type="entry name" value="P-loop containing nucleotide triphosphate hydrolases"/>
    <property type="match status" value="2"/>
</dbReference>
<evidence type="ECO:0000259" key="12">
    <source>
        <dbReference type="PROSITE" id="PS51194"/>
    </source>
</evidence>
<keyword evidence="14" id="KW-1185">Reference proteome</keyword>
<evidence type="ECO:0000256" key="2">
    <source>
        <dbReference type="ARBA" id="ARBA00005446"/>
    </source>
</evidence>
<accession>A0ABP1G2L1</accession>
<dbReference type="Pfam" id="PF09382">
    <property type="entry name" value="RQC"/>
    <property type="match status" value="1"/>
</dbReference>
<dbReference type="CDD" id="cd18794">
    <property type="entry name" value="SF2_C_RecQ"/>
    <property type="match status" value="1"/>
</dbReference>
<keyword evidence="6" id="KW-0067">ATP-binding</keyword>
<keyword evidence="3" id="KW-0547">Nucleotide-binding</keyword>
<comment type="catalytic activity">
    <reaction evidence="7">
        <text>Couples ATP hydrolysis with the unwinding of duplex DNA by translocating in the 3'-5' direction.</text>
        <dbReference type="EC" id="5.6.2.4"/>
    </reaction>
</comment>
<dbReference type="PROSITE" id="PS51192">
    <property type="entry name" value="HELICASE_ATP_BIND_1"/>
    <property type="match status" value="1"/>
</dbReference>
<dbReference type="InterPro" id="IPR002121">
    <property type="entry name" value="HRDC_dom"/>
</dbReference>
<dbReference type="Pfam" id="PF16124">
    <property type="entry name" value="RecQ_Zn_bind"/>
    <property type="match status" value="1"/>
</dbReference>
<dbReference type="SMART" id="SM00487">
    <property type="entry name" value="DEXDc"/>
    <property type="match status" value="1"/>
</dbReference>
<dbReference type="EMBL" id="CAXHTA020000012">
    <property type="protein sequence ID" value="CAL5225484.1"/>
    <property type="molecule type" value="Genomic_DNA"/>
</dbReference>
<evidence type="ECO:0000313" key="13">
    <source>
        <dbReference type="EMBL" id="CAL5225484.1"/>
    </source>
</evidence>
<evidence type="ECO:0000256" key="1">
    <source>
        <dbReference type="ARBA" id="ARBA00001947"/>
    </source>
</evidence>
<feature type="domain" description="Helicase ATP-binding" evidence="11">
    <location>
        <begin position="418"/>
        <end position="593"/>
    </location>
</feature>
<feature type="domain" description="HRDC" evidence="10">
    <location>
        <begin position="993"/>
        <end position="1077"/>
    </location>
</feature>
<dbReference type="PROSITE" id="PS50967">
    <property type="entry name" value="HRDC"/>
    <property type="match status" value="1"/>
</dbReference>
<evidence type="ECO:0000256" key="9">
    <source>
        <dbReference type="SAM" id="MobiDB-lite"/>
    </source>
</evidence>
<dbReference type="PROSITE" id="PS51194">
    <property type="entry name" value="HELICASE_CTER"/>
    <property type="match status" value="1"/>
</dbReference>
<feature type="compositionally biased region" description="Acidic residues" evidence="9">
    <location>
        <begin position="1109"/>
        <end position="1121"/>
    </location>
</feature>
<sequence length="1260" mass="135695">MAVRPAAQQVPLPATAPAGVFADSPDCLDDLDIDHLVSTHQQRAAKQQPVQQAGPAVHASCSITQTSQRLPLLKSASHSLSLLGSPGSATQRNAGAATAAAQMPAARPALADVLHASAAPRAPVPIPAAATCTSTSPVRPAPCVGSNGPHAAPCPHGVPIQQCRHKQAHLNQVNADLVKILLGERPAQPGEQDRLKALKKTIEECIERESKDGPSVSMQYSAAPAAVVDAHALGKQRHHSVGPSYGGSVDAGPARPVSEWPSQQQQQHHQPGLQQSSYSRADTFSSGGQGFQPASHAAPLHQPFEGPSRSSMTYAAGPGERASSSYAGAPSSGYGMGSYSNDGGAGADDPVDYSSMIPDPALRQSFSQNVEEVVDCKQTDGGKDSRWKGTFRWADDLRQANEDFFGNSNFRPNQREAINATMSKKDCFVLMPTGGGKSLCYQLPALLFSGVTIVISPLVSLIQDQVFHLKEAGIACGYLSGTQEYSESRELLQGLSRDPPAVKILFVTPEKVARSDYLMRTLDGLHSRNLLDRIAVDEAHCVSQWGHDFRPDYKGLSVFKRRYPSVPLLALTATATPRVQADVVQQLCLKHCVVFRSSFNRTNLRYEVVKKKTKFDDAMGEMEERICRQFCHHGRSQCGIVYCLSRNDCERVAAELQQRLAARLGHRTRVSHYHAAMTQQEREEVQANWTHDRMQIIVATIAFGMGINKPDVRFVMHFSVPKSLEGYHQETGRGGRDGKTAVCILYYSYGDAVRMRHMLKQSAEEQSTSPAQLQCNMDSLNQMIAYCEEQVECRRAVLLAHFGESFDPKKSCHGTCDVCAQHGGQIFEERDVTEEAAAAVRLIRSIRQQATLSQVVDVLRGANTRAVKDKGHDSLPEHGACKALSKNDALRLLRKLVIAKVLTEETYRQDNQYGGVLSYLAVNERAAGALTQGTLTIKMPFAATEPKKAAPKGRKGRRAAVTEAEAADVHAEEIEIIDDEEEGADSAASQEEVSARDVARAALEQLTEVLGARHGTGRQHRILEGPTIEALARARPCTLQALTALSKVPRFSKNKRKLYGQDIVMALQQAKQFREQQRLGLLSQEEFALDTSALSKRKADMAGVAAWPEDNEGPSDDDFDVDAPSQAAAAQGGGGVTGVKRAKTGKAPGDFGRFSYSGGSAGAPRGLPTSFSGGAGPPQGSASFGARMHPQQSRQAAPQHIVQPMAVTGEPAHGAIEQRQSSGAGPFGAPLQALPQDCEAGLSEVFGGGHEGWKKSGWRS</sequence>